<dbReference type="AlphaFoldDB" id="A0AAQ3N0D3"/>
<name>A0AAQ3N0D3_VIGMU</name>
<dbReference type="NCBIfam" id="TIGR01488">
    <property type="entry name" value="HAD-SF-IB"/>
    <property type="match status" value="1"/>
</dbReference>
<comment type="cofactor">
    <cofactor evidence="1">
        <name>Mg(2+)</name>
        <dbReference type="ChEBI" id="CHEBI:18420"/>
    </cofactor>
</comment>
<dbReference type="GO" id="GO:0046872">
    <property type="term" value="F:metal ion binding"/>
    <property type="evidence" value="ECO:0007669"/>
    <property type="project" value="UniProtKB-KW"/>
</dbReference>
<evidence type="ECO:0000313" key="6">
    <source>
        <dbReference type="Proteomes" id="UP001374535"/>
    </source>
</evidence>
<accession>A0AAQ3N0D3</accession>
<dbReference type="PANTHER" id="PTHR20889:SF12">
    <property type="entry name" value="LP01149P"/>
    <property type="match status" value="1"/>
</dbReference>
<gene>
    <name evidence="5" type="ORF">V8G54_027269</name>
</gene>
<dbReference type="InterPro" id="IPR023214">
    <property type="entry name" value="HAD_sf"/>
</dbReference>
<dbReference type="SUPFAM" id="SSF56784">
    <property type="entry name" value="HAD-like"/>
    <property type="match status" value="1"/>
</dbReference>
<dbReference type="GO" id="GO:0016791">
    <property type="term" value="F:phosphatase activity"/>
    <property type="evidence" value="ECO:0007669"/>
    <property type="project" value="InterPro"/>
</dbReference>
<dbReference type="InterPro" id="IPR016965">
    <property type="entry name" value="Pase_PHOSPHO-typ"/>
</dbReference>
<reference evidence="5 6" key="1">
    <citation type="journal article" date="2023" name="Life. Sci Alliance">
        <title>Evolutionary insights into 3D genome organization and epigenetic landscape of Vigna mungo.</title>
        <authorList>
            <person name="Junaid A."/>
            <person name="Singh B."/>
            <person name="Bhatia S."/>
        </authorList>
    </citation>
    <scope>NUCLEOTIDE SEQUENCE [LARGE SCALE GENOMIC DNA]</scope>
    <source>
        <strain evidence="5">Urdbean</strain>
    </source>
</reference>
<evidence type="ECO:0000256" key="3">
    <source>
        <dbReference type="ARBA" id="ARBA00022801"/>
    </source>
</evidence>
<dbReference type="EMBL" id="CP144693">
    <property type="protein sequence ID" value="WVZ01200.1"/>
    <property type="molecule type" value="Genomic_DNA"/>
</dbReference>
<keyword evidence="4" id="KW-0460">Magnesium</keyword>
<dbReference type="Gene3D" id="3.40.50.1000">
    <property type="entry name" value="HAD superfamily/HAD-like"/>
    <property type="match status" value="1"/>
</dbReference>
<dbReference type="Proteomes" id="UP001374535">
    <property type="component" value="Chromosome 8"/>
</dbReference>
<sequence>MVTLGENLRHSEDEIPAVAIIHPTQAASKLETDFCSGVQLIRVVRALSRLLAEAELGTATVEKVLKLVEAASSTKEAEQLETPNKNLILEKGDFFFWEIAIFVFHTDFVTTMAEIVVVFDFDKTIVDCDSDNWVVDELGFSVLFNRLLPTMPWNTLMDKMMMELHSHGKTIDDIVQVLQRIPIHPRIIPAIKAVHALGCDLRIVSDANTFFIETILEHLKIRECFSDISSNPSYINEYGRLQIFPYHDFNKFSHGCTLCPPNMCKGKIIEKIQESLGEKKRLIYLGDGSGDYCPSLRLKEQDFVMPRKNFPVWELICKDPLLIKAEIHEWSNGEELERVSLRLINKICSGQSAQFISSNCKLHVMCVFGSD</sequence>
<proteinExistence type="predicted"/>
<dbReference type="InterPro" id="IPR006384">
    <property type="entry name" value="HAD_hydro_PyrdxlP_Pase-like"/>
</dbReference>
<evidence type="ECO:0000256" key="2">
    <source>
        <dbReference type="ARBA" id="ARBA00022723"/>
    </source>
</evidence>
<dbReference type="InterPro" id="IPR036412">
    <property type="entry name" value="HAD-like_sf"/>
</dbReference>
<evidence type="ECO:0000256" key="1">
    <source>
        <dbReference type="ARBA" id="ARBA00001946"/>
    </source>
</evidence>
<protein>
    <submittedName>
        <fullName evidence="5">Uncharacterized protein</fullName>
    </submittedName>
</protein>
<dbReference type="PANTHER" id="PTHR20889">
    <property type="entry name" value="PHOSPHATASE, ORPHAN 1, 2"/>
    <property type="match status" value="1"/>
</dbReference>
<keyword evidence="3" id="KW-0378">Hydrolase</keyword>
<evidence type="ECO:0000313" key="5">
    <source>
        <dbReference type="EMBL" id="WVZ01200.1"/>
    </source>
</evidence>
<organism evidence="5 6">
    <name type="scientific">Vigna mungo</name>
    <name type="common">Black gram</name>
    <name type="synonym">Phaseolus mungo</name>
    <dbReference type="NCBI Taxonomy" id="3915"/>
    <lineage>
        <taxon>Eukaryota</taxon>
        <taxon>Viridiplantae</taxon>
        <taxon>Streptophyta</taxon>
        <taxon>Embryophyta</taxon>
        <taxon>Tracheophyta</taxon>
        <taxon>Spermatophyta</taxon>
        <taxon>Magnoliopsida</taxon>
        <taxon>eudicotyledons</taxon>
        <taxon>Gunneridae</taxon>
        <taxon>Pentapetalae</taxon>
        <taxon>rosids</taxon>
        <taxon>fabids</taxon>
        <taxon>Fabales</taxon>
        <taxon>Fabaceae</taxon>
        <taxon>Papilionoideae</taxon>
        <taxon>50 kb inversion clade</taxon>
        <taxon>NPAAA clade</taxon>
        <taxon>indigoferoid/millettioid clade</taxon>
        <taxon>Phaseoleae</taxon>
        <taxon>Vigna</taxon>
    </lineage>
</organism>
<keyword evidence="2" id="KW-0479">Metal-binding</keyword>
<dbReference type="NCBIfam" id="TIGR01489">
    <property type="entry name" value="DKMTPPase-SF"/>
    <property type="match status" value="1"/>
</dbReference>
<evidence type="ECO:0000256" key="4">
    <source>
        <dbReference type="ARBA" id="ARBA00022842"/>
    </source>
</evidence>
<keyword evidence="6" id="KW-1185">Reference proteome</keyword>
<dbReference type="Pfam" id="PF06888">
    <property type="entry name" value="Put_Phosphatase"/>
    <property type="match status" value="1"/>
</dbReference>